<dbReference type="SUPFAM" id="SSF46689">
    <property type="entry name" value="Homeodomain-like"/>
    <property type="match status" value="1"/>
</dbReference>
<dbReference type="SUPFAM" id="SSF48498">
    <property type="entry name" value="Tetracyclin repressor-like, C-terminal domain"/>
    <property type="match status" value="1"/>
</dbReference>
<dbReference type="KEGG" id="plw:D5F53_11900"/>
<feature type="DNA-binding region" description="H-T-H motif" evidence="5">
    <location>
        <begin position="43"/>
        <end position="62"/>
    </location>
</feature>
<dbReference type="InterPro" id="IPR023772">
    <property type="entry name" value="DNA-bd_HTH_TetR-type_CS"/>
</dbReference>
<dbReference type="PANTHER" id="PTHR30055">
    <property type="entry name" value="HTH-TYPE TRANSCRIPTIONAL REGULATOR RUTR"/>
    <property type="match status" value="1"/>
</dbReference>
<dbReference type="Gene3D" id="1.10.357.10">
    <property type="entry name" value="Tetracycline Repressor, domain 2"/>
    <property type="match status" value="1"/>
</dbReference>
<dbReference type="Proteomes" id="UP000266552">
    <property type="component" value="Chromosome"/>
</dbReference>
<keyword evidence="2" id="KW-0805">Transcription regulation</keyword>
<evidence type="ECO:0000256" key="2">
    <source>
        <dbReference type="ARBA" id="ARBA00023015"/>
    </source>
</evidence>
<dbReference type="InterPro" id="IPR001647">
    <property type="entry name" value="HTH_TetR"/>
</dbReference>
<keyword evidence="8" id="KW-1185">Reference proteome</keyword>
<dbReference type="PANTHER" id="PTHR30055:SF175">
    <property type="entry name" value="HTH-TYPE TRANSCRIPTIONAL REPRESSOR KSTR2"/>
    <property type="match status" value="1"/>
</dbReference>
<evidence type="ECO:0000256" key="5">
    <source>
        <dbReference type="PROSITE-ProRule" id="PRU00335"/>
    </source>
</evidence>
<proteinExistence type="predicted"/>
<evidence type="ECO:0000259" key="6">
    <source>
        <dbReference type="PROSITE" id="PS50977"/>
    </source>
</evidence>
<evidence type="ECO:0000313" key="7">
    <source>
        <dbReference type="EMBL" id="AYB43955.1"/>
    </source>
</evidence>
<evidence type="ECO:0000256" key="1">
    <source>
        <dbReference type="ARBA" id="ARBA00022491"/>
    </source>
</evidence>
<dbReference type="PROSITE" id="PS50977">
    <property type="entry name" value="HTH_TETR_2"/>
    <property type="match status" value="1"/>
</dbReference>
<keyword evidence="1" id="KW-0678">Repressor</keyword>
<reference evidence="7 8" key="1">
    <citation type="submission" date="2018-09" db="EMBL/GenBank/DDBJ databases">
        <title>Genome Sequence of Paenibacillus lautus Strain E7593-69, Azo Dye-Degrading Bacteria, Isolated from Commercial Tattoo Inks.</title>
        <authorList>
            <person name="Nho S.W."/>
            <person name="Kim S.-J."/>
            <person name="Kweon O."/>
            <person name="Cerniglia C.E."/>
        </authorList>
    </citation>
    <scope>NUCLEOTIDE SEQUENCE [LARGE SCALE GENOMIC DNA]</scope>
    <source>
        <strain evidence="7 8">E7593-69</strain>
    </source>
</reference>
<dbReference type="AlphaFoldDB" id="A0A385TS62"/>
<feature type="domain" description="HTH tetR-type" evidence="6">
    <location>
        <begin position="20"/>
        <end position="80"/>
    </location>
</feature>
<dbReference type="Gene3D" id="1.10.10.60">
    <property type="entry name" value="Homeodomain-like"/>
    <property type="match status" value="1"/>
</dbReference>
<keyword evidence="3 5" id="KW-0238">DNA-binding</keyword>
<sequence length="212" mass="23728">MTKIRNPRNPGRPKAAADQIPIQETILWTASKLFMENGYESVSLQQIAKACQVTKASIYYHFTSKPELFKIAVTTILDKAYASTHRFLQEADTLESGLIRVAEAKIAKPHAEMETMMREAEPFLSKEQMAAIREAEQRIHEVLAEQIQQAMQSGELREGNALLMAQAFSAMLMLGNREDTRSGYASSRDMAVDIVDLFLHGAVRPANENVDV</sequence>
<protein>
    <submittedName>
        <fullName evidence="7">TetR/AcrR family transcriptional regulator</fullName>
    </submittedName>
</protein>
<dbReference type="PROSITE" id="PS01081">
    <property type="entry name" value="HTH_TETR_1"/>
    <property type="match status" value="1"/>
</dbReference>
<evidence type="ECO:0000256" key="3">
    <source>
        <dbReference type="ARBA" id="ARBA00023125"/>
    </source>
</evidence>
<dbReference type="Pfam" id="PF00440">
    <property type="entry name" value="TetR_N"/>
    <property type="match status" value="1"/>
</dbReference>
<dbReference type="PRINTS" id="PR00455">
    <property type="entry name" value="HTHTETR"/>
</dbReference>
<dbReference type="InterPro" id="IPR050109">
    <property type="entry name" value="HTH-type_TetR-like_transc_reg"/>
</dbReference>
<name>A0A385TS62_PAELA</name>
<dbReference type="GO" id="GO:0003700">
    <property type="term" value="F:DNA-binding transcription factor activity"/>
    <property type="evidence" value="ECO:0007669"/>
    <property type="project" value="TreeGrafter"/>
</dbReference>
<gene>
    <name evidence="7" type="ORF">D5F53_11900</name>
</gene>
<dbReference type="InterPro" id="IPR036271">
    <property type="entry name" value="Tet_transcr_reg_TetR-rel_C_sf"/>
</dbReference>
<dbReference type="RefSeq" id="WP_119847868.1">
    <property type="nucleotide sequence ID" value="NZ_CP032412.1"/>
</dbReference>
<dbReference type="EMBL" id="CP032412">
    <property type="protein sequence ID" value="AYB43955.1"/>
    <property type="molecule type" value="Genomic_DNA"/>
</dbReference>
<organism evidence="7 8">
    <name type="scientific">Paenibacillus lautus</name>
    <name type="common">Bacillus lautus</name>
    <dbReference type="NCBI Taxonomy" id="1401"/>
    <lineage>
        <taxon>Bacteria</taxon>
        <taxon>Bacillati</taxon>
        <taxon>Bacillota</taxon>
        <taxon>Bacilli</taxon>
        <taxon>Bacillales</taxon>
        <taxon>Paenibacillaceae</taxon>
        <taxon>Paenibacillus</taxon>
    </lineage>
</organism>
<keyword evidence="4" id="KW-0804">Transcription</keyword>
<evidence type="ECO:0000313" key="8">
    <source>
        <dbReference type="Proteomes" id="UP000266552"/>
    </source>
</evidence>
<accession>A0A385TS62</accession>
<dbReference type="InterPro" id="IPR009057">
    <property type="entry name" value="Homeodomain-like_sf"/>
</dbReference>
<dbReference type="GO" id="GO:0000976">
    <property type="term" value="F:transcription cis-regulatory region binding"/>
    <property type="evidence" value="ECO:0007669"/>
    <property type="project" value="TreeGrafter"/>
</dbReference>
<evidence type="ECO:0000256" key="4">
    <source>
        <dbReference type="ARBA" id="ARBA00023163"/>
    </source>
</evidence>